<reference evidence="1" key="1">
    <citation type="submission" date="2023-05" db="EMBL/GenBank/DDBJ databases">
        <authorList>
            <person name="Stuckert A."/>
        </authorList>
    </citation>
    <scope>NUCLEOTIDE SEQUENCE</scope>
</reference>
<accession>A0ABN9HM34</accession>
<keyword evidence="2" id="KW-1185">Reference proteome</keyword>
<evidence type="ECO:0000313" key="1">
    <source>
        <dbReference type="EMBL" id="CAI9622844.1"/>
    </source>
</evidence>
<proteinExistence type="predicted"/>
<name>A0ABN9HM34_9NEOB</name>
<comment type="caution">
    <text evidence="1">The sequence shown here is derived from an EMBL/GenBank/DDBJ whole genome shotgun (WGS) entry which is preliminary data.</text>
</comment>
<dbReference type="EMBL" id="CATNWA010021477">
    <property type="protein sequence ID" value="CAI9622844.1"/>
    <property type="molecule type" value="Genomic_DNA"/>
</dbReference>
<sequence length="53" mass="6044">MGPHTDPGPSSSAQVSKWSVRPWVQNTGIIHFYIWTHLCYHLCCDILSLAIYL</sequence>
<protein>
    <submittedName>
        <fullName evidence="1">Uncharacterized protein</fullName>
    </submittedName>
</protein>
<evidence type="ECO:0000313" key="2">
    <source>
        <dbReference type="Proteomes" id="UP001162483"/>
    </source>
</evidence>
<dbReference type="Proteomes" id="UP001162483">
    <property type="component" value="Unassembled WGS sequence"/>
</dbReference>
<organism evidence="1 2">
    <name type="scientific">Staurois parvus</name>
    <dbReference type="NCBI Taxonomy" id="386267"/>
    <lineage>
        <taxon>Eukaryota</taxon>
        <taxon>Metazoa</taxon>
        <taxon>Chordata</taxon>
        <taxon>Craniata</taxon>
        <taxon>Vertebrata</taxon>
        <taxon>Euteleostomi</taxon>
        <taxon>Amphibia</taxon>
        <taxon>Batrachia</taxon>
        <taxon>Anura</taxon>
        <taxon>Neobatrachia</taxon>
        <taxon>Ranoidea</taxon>
        <taxon>Ranidae</taxon>
        <taxon>Staurois</taxon>
    </lineage>
</organism>
<gene>
    <name evidence="1" type="ORF">SPARVUS_LOCUS16349109</name>
</gene>